<name>A0ABU4S6B2_9GAMM</name>
<gene>
    <name evidence="1" type="ORF">FE392_05205</name>
</gene>
<accession>A0ABU4S6B2</accession>
<proteinExistence type="predicted"/>
<keyword evidence="2" id="KW-1185">Reference proteome</keyword>
<evidence type="ECO:0000313" key="2">
    <source>
        <dbReference type="Proteomes" id="UP001271890"/>
    </source>
</evidence>
<dbReference type="EMBL" id="VCDN01000018">
    <property type="protein sequence ID" value="MDX7986734.1"/>
    <property type="molecule type" value="Genomic_DNA"/>
</dbReference>
<reference evidence="2" key="1">
    <citation type="journal article" date="2024" name="Toxins">
        <title>Genome Sequence Analysis of Native Xenorhabdus Strains Isolated from Entomopathogenic Nematodes in Argentina.</title>
        <authorList>
            <person name="Palma L."/>
            <person name="Frizzo L."/>
            <person name="Kaiser S."/>
            <person name="Berry C."/>
            <person name="Caballero P."/>
            <person name="Bode H.B."/>
            <person name="Del Valle E.E."/>
        </authorList>
    </citation>
    <scope>NUCLEOTIDE SEQUENCE [LARGE SCALE GENOMIC DNA]</scope>
    <source>
        <strain evidence="2">12</strain>
    </source>
</reference>
<sequence length="110" mass="12273">MSYRVIYNSVAQRITVTLISASGASAIATIDRGARKTPVYFGEGENDPLHKLILSYSEPWTGENTVITYEVNVVGQGIDHVFNDNNTLYFDKFGESPFTIKMYGRNMKGI</sequence>
<protein>
    <submittedName>
        <fullName evidence="1">Uncharacterized protein</fullName>
    </submittedName>
</protein>
<evidence type="ECO:0000313" key="1">
    <source>
        <dbReference type="EMBL" id="MDX7986734.1"/>
    </source>
</evidence>
<dbReference type="RefSeq" id="WP_319929177.1">
    <property type="nucleotide sequence ID" value="NZ_VCDN01000018.1"/>
</dbReference>
<comment type="caution">
    <text evidence="1">The sequence shown here is derived from an EMBL/GenBank/DDBJ whole genome shotgun (WGS) entry which is preliminary data.</text>
</comment>
<dbReference type="Proteomes" id="UP001271890">
    <property type="component" value="Unassembled WGS sequence"/>
</dbReference>
<organism evidence="1 2">
    <name type="scientific">Xenorhabdus santafensis</name>
    <dbReference type="NCBI Taxonomy" id="2582833"/>
    <lineage>
        <taxon>Bacteria</taxon>
        <taxon>Pseudomonadati</taxon>
        <taxon>Pseudomonadota</taxon>
        <taxon>Gammaproteobacteria</taxon>
        <taxon>Enterobacterales</taxon>
        <taxon>Morganellaceae</taxon>
        <taxon>Xenorhabdus</taxon>
    </lineage>
</organism>